<evidence type="ECO:0000256" key="3">
    <source>
        <dbReference type="ARBA" id="ARBA00022448"/>
    </source>
</evidence>
<dbReference type="Pfam" id="PF03544">
    <property type="entry name" value="TonB_C"/>
    <property type="match status" value="1"/>
</dbReference>
<dbReference type="InterPro" id="IPR006260">
    <property type="entry name" value="TonB/TolA_C"/>
</dbReference>
<proteinExistence type="inferred from homology"/>
<keyword evidence="8" id="KW-1133">Transmembrane helix</keyword>
<evidence type="ECO:0000256" key="4">
    <source>
        <dbReference type="ARBA" id="ARBA00022475"/>
    </source>
</evidence>
<keyword evidence="4" id="KW-1003">Cell membrane</keyword>
<evidence type="ECO:0000256" key="8">
    <source>
        <dbReference type="ARBA" id="ARBA00022989"/>
    </source>
</evidence>
<keyword evidence="7" id="KW-0653">Protein transport</keyword>
<feature type="region of interest" description="Disordered" evidence="10">
    <location>
        <begin position="55"/>
        <end position="108"/>
    </location>
</feature>
<feature type="domain" description="TonB C-terminal" evidence="11">
    <location>
        <begin position="189"/>
        <end position="286"/>
    </location>
</feature>
<evidence type="ECO:0000256" key="1">
    <source>
        <dbReference type="ARBA" id="ARBA00004383"/>
    </source>
</evidence>
<keyword evidence="6" id="KW-0812">Transmembrane</keyword>
<evidence type="ECO:0000256" key="5">
    <source>
        <dbReference type="ARBA" id="ARBA00022519"/>
    </source>
</evidence>
<accession>A0A2S7XRQ3</accession>
<reference evidence="12 13" key="1">
    <citation type="submission" date="2018-01" db="EMBL/GenBank/DDBJ databases">
        <title>The complete genome sequence of Chromatium okenii LaCa, a purple sulfur bacterium with a turbulent life.</title>
        <authorList>
            <person name="Luedin S.M."/>
            <person name="Liechti N."/>
            <person name="Storelli N."/>
            <person name="Danza F."/>
            <person name="Wittwer M."/>
            <person name="Pothier J.F."/>
            <person name="Tonolla M.A."/>
        </authorList>
    </citation>
    <scope>NUCLEOTIDE SEQUENCE [LARGE SCALE GENOMIC DNA]</scope>
    <source>
        <strain evidence="12 13">LaCa</strain>
    </source>
</reference>
<evidence type="ECO:0000313" key="13">
    <source>
        <dbReference type="Proteomes" id="UP000239936"/>
    </source>
</evidence>
<protein>
    <submittedName>
        <fullName evidence="12">Energy transducer TonB</fullName>
    </submittedName>
</protein>
<keyword evidence="9" id="KW-0472">Membrane</keyword>
<dbReference type="NCBIfam" id="TIGR01352">
    <property type="entry name" value="tonB_Cterm"/>
    <property type="match status" value="1"/>
</dbReference>
<dbReference type="InterPro" id="IPR037682">
    <property type="entry name" value="TonB_C"/>
</dbReference>
<evidence type="ECO:0000256" key="2">
    <source>
        <dbReference type="ARBA" id="ARBA00006555"/>
    </source>
</evidence>
<keyword evidence="5" id="KW-0997">Cell inner membrane</keyword>
<organism evidence="12 13">
    <name type="scientific">Chromatium okenii</name>
    <dbReference type="NCBI Taxonomy" id="61644"/>
    <lineage>
        <taxon>Bacteria</taxon>
        <taxon>Pseudomonadati</taxon>
        <taxon>Pseudomonadota</taxon>
        <taxon>Gammaproteobacteria</taxon>
        <taxon>Chromatiales</taxon>
        <taxon>Chromatiaceae</taxon>
        <taxon>Chromatium</taxon>
    </lineage>
</organism>
<dbReference type="InterPro" id="IPR051045">
    <property type="entry name" value="TonB-dependent_transducer"/>
</dbReference>
<dbReference type="RefSeq" id="WP_105073747.1">
    <property type="nucleotide sequence ID" value="NZ_PPGH01000035.1"/>
</dbReference>
<comment type="caution">
    <text evidence="12">The sequence shown here is derived from an EMBL/GenBank/DDBJ whole genome shotgun (WGS) entry which is preliminary data.</text>
</comment>
<evidence type="ECO:0000313" key="12">
    <source>
        <dbReference type="EMBL" id="PQJ96112.1"/>
    </source>
</evidence>
<dbReference type="PROSITE" id="PS52015">
    <property type="entry name" value="TONB_CTD"/>
    <property type="match status" value="1"/>
</dbReference>
<evidence type="ECO:0000256" key="10">
    <source>
        <dbReference type="SAM" id="MobiDB-lite"/>
    </source>
</evidence>
<comment type="similarity">
    <text evidence="2">Belongs to the TonB family.</text>
</comment>
<dbReference type="EMBL" id="PPGH01000035">
    <property type="protein sequence ID" value="PQJ96112.1"/>
    <property type="molecule type" value="Genomic_DNA"/>
</dbReference>
<keyword evidence="13" id="KW-1185">Reference proteome</keyword>
<dbReference type="PANTHER" id="PTHR33446:SF11">
    <property type="entry name" value="TONB3"/>
    <property type="match status" value="1"/>
</dbReference>
<sequence length="291" mass="31160">MRQPLPAIIPALLGAALLHLVVIFTVQFAPPTPAPALPDTALDVLLLRNIVPTSAPPAPNATPAPQNQAGDSPLGNASVTMALTPNDVPPQLPEPVALPPPVAPPTQKPLQQQTVIHHPQPAPTPVEPVDALALPTAPTATAASIFASQGAEITQLTSDLDARATLESGRLRRQAVSASTRELRYANYLAAWARKVERIGNLNYPQVAREQQLYGNLILHVAVRADGSVEHIRVVRSSGLEVLDQAAIEIVKLAAPYAPFPPDIAKDTDVLDIIRTWQFTRRGVLGWERTR</sequence>
<gene>
    <name evidence="12" type="ORF">CXB77_09860</name>
</gene>
<dbReference type="Proteomes" id="UP000239936">
    <property type="component" value="Unassembled WGS sequence"/>
</dbReference>
<name>A0A2S7XRQ3_9GAMM</name>
<evidence type="ECO:0000259" key="11">
    <source>
        <dbReference type="PROSITE" id="PS52015"/>
    </source>
</evidence>
<comment type="subcellular location">
    <subcellularLocation>
        <location evidence="1">Cell inner membrane</location>
        <topology evidence="1">Single-pass membrane protein</topology>
        <orientation evidence="1">Periplasmic side</orientation>
    </subcellularLocation>
</comment>
<evidence type="ECO:0000256" key="7">
    <source>
        <dbReference type="ARBA" id="ARBA00022927"/>
    </source>
</evidence>
<dbReference type="SUPFAM" id="SSF74653">
    <property type="entry name" value="TolA/TonB C-terminal domain"/>
    <property type="match status" value="1"/>
</dbReference>
<dbReference type="GO" id="GO:0015031">
    <property type="term" value="P:protein transport"/>
    <property type="evidence" value="ECO:0007669"/>
    <property type="project" value="UniProtKB-KW"/>
</dbReference>
<dbReference type="Gene3D" id="3.30.1150.10">
    <property type="match status" value="1"/>
</dbReference>
<dbReference type="GO" id="GO:0098797">
    <property type="term" value="C:plasma membrane protein complex"/>
    <property type="evidence" value="ECO:0007669"/>
    <property type="project" value="TreeGrafter"/>
</dbReference>
<dbReference type="GO" id="GO:0031992">
    <property type="term" value="F:energy transducer activity"/>
    <property type="evidence" value="ECO:0007669"/>
    <property type="project" value="TreeGrafter"/>
</dbReference>
<dbReference type="AlphaFoldDB" id="A0A2S7XRQ3"/>
<evidence type="ECO:0000256" key="6">
    <source>
        <dbReference type="ARBA" id="ARBA00022692"/>
    </source>
</evidence>
<feature type="compositionally biased region" description="Pro residues" evidence="10">
    <location>
        <begin position="87"/>
        <end position="107"/>
    </location>
</feature>
<dbReference type="GO" id="GO:0055085">
    <property type="term" value="P:transmembrane transport"/>
    <property type="evidence" value="ECO:0007669"/>
    <property type="project" value="InterPro"/>
</dbReference>
<evidence type="ECO:0000256" key="9">
    <source>
        <dbReference type="ARBA" id="ARBA00023136"/>
    </source>
</evidence>
<keyword evidence="3" id="KW-0813">Transport</keyword>
<dbReference type="PANTHER" id="PTHR33446">
    <property type="entry name" value="PROTEIN TONB-RELATED"/>
    <property type="match status" value="1"/>
</dbReference>
<dbReference type="OrthoDB" id="9803361at2"/>